<evidence type="ECO:0000256" key="3">
    <source>
        <dbReference type="ARBA" id="ARBA00022553"/>
    </source>
</evidence>
<gene>
    <name evidence="10" type="ORF">ELE36_18120</name>
</gene>
<evidence type="ECO:0000313" key="10">
    <source>
        <dbReference type="EMBL" id="QBB72126.1"/>
    </source>
</evidence>
<dbReference type="InterPro" id="IPR011006">
    <property type="entry name" value="CheY-like_superfamily"/>
</dbReference>
<feature type="modified residue" description="4-aspartylphosphate" evidence="8">
    <location>
        <position position="55"/>
    </location>
</feature>
<organism evidence="10 11">
    <name type="scientific">Pseudolysobacter antarcticus</name>
    <dbReference type="NCBI Taxonomy" id="2511995"/>
    <lineage>
        <taxon>Bacteria</taxon>
        <taxon>Pseudomonadati</taxon>
        <taxon>Pseudomonadota</taxon>
        <taxon>Gammaproteobacteria</taxon>
        <taxon>Lysobacterales</taxon>
        <taxon>Rhodanobacteraceae</taxon>
        <taxon>Pseudolysobacter</taxon>
    </lineage>
</organism>
<dbReference type="AlphaFoldDB" id="A0A411HNS8"/>
<name>A0A411HNS8_9GAMM</name>
<dbReference type="PROSITE" id="PS50110">
    <property type="entry name" value="RESPONSE_REGULATORY"/>
    <property type="match status" value="1"/>
</dbReference>
<evidence type="ECO:0000313" key="11">
    <source>
        <dbReference type="Proteomes" id="UP000291562"/>
    </source>
</evidence>
<evidence type="ECO:0000256" key="4">
    <source>
        <dbReference type="ARBA" id="ARBA00023012"/>
    </source>
</evidence>
<accession>A0A411HNS8</accession>
<dbReference type="GO" id="GO:0000156">
    <property type="term" value="F:phosphorelay response regulator activity"/>
    <property type="evidence" value="ECO:0007669"/>
    <property type="project" value="TreeGrafter"/>
</dbReference>
<keyword evidence="3 8" id="KW-0597">Phosphoprotein</keyword>
<dbReference type="EMBL" id="CP035704">
    <property type="protein sequence ID" value="QBB72126.1"/>
    <property type="molecule type" value="Genomic_DNA"/>
</dbReference>
<dbReference type="KEGG" id="xbc:ELE36_18120"/>
<dbReference type="InterPro" id="IPR001789">
    <property type="entry name" value="Sig_transdc_resp-reg_receiver"/>
</dbReference>
<sequence>MLGRMRVLIVEDDALVAAAIRSGPTASGFAVDHVGSAEATRTALRHENFDLIEFDLVLPAADGFSLAQRLRAGGLTLPAVILTARDASADRVRGLGYRLEETEK</sequence>
<dbReference type="GO" id="GO:0005829">
    <property type="term" value="C:cytosol"/>
    <property type="evidence" value="ECO:0007669"/>
    <property type="project" value="TreeGrafter"/>
</dbReference>
<dbReference type="PANTHER" id="PTHR48111">
    <property type="entry name" value="REGULATOR OF RPOS"/>
    <property type="match status" value="1"/>
</dbReference>
<comment type="subcellular location">
    <subcellularLocation>
        <location evidence="1">Cytoplasm</location>
    </subcellularLocation>
</comment>
<keyword evidence="2" id="KW-0963">Cytoplasm</keyword>
<keyword evidence="6" id="KW-0238">DNA-binding</keyword>
<proteinExistence type="predicted"/>
<reference evidence="10 11" key="1">
    <citation type="submission" date="2019-01" db="EMBL/GenBank/DDBJ databases">
        <title>Pseudolysobacter antarctica gen. nov., sp. nov., isolated from Fildes Peninsula, Antarctica.</title>
        <authorList>
            <person name="Wei Z."/>
            <person name="Peng F."/>
        </authorList>
    </citation>
    <scope>NUCLEOTIDE SEQUENCE [LARGE SCALE GENOMIC DNA]</scope>
    <source>
        <strain evidence="10 11">AQ6-296</strain>
    </source>
</reference>
<keyword evidence="5" id="KW-0805">Transcription regulation</keyword>
<dbReference type="GO" id="GO:0032993">
    <property type="term" value="C:protein-DNA complex"/>
    <property type="evidence" value="ECO:0007669"/>
    <property type="project" value="TreeGrafter"/>
</dbReference>
<dbReference type="SMART" id="SM00448">
    <property type="entry name" value="REC"/>
    <property type="match status" value="1"/>
</dbReference>
<evidence type="ECO:0000256" key="1">
    <source>
        <dbReference type="ARBA" id="ARBA00004496"/>
    </source>
</evidence>
<dbReference type="SUPFAM" id="SSF52172">
    <property type="entry name" value="CheY-like"/>
    <property type="match status" value="1"/>
</dbReference>
<evidence type="ECO:0000256" key="7">
    <source>
        <dbReference type="ARBA" id="ARBA00023163"/>
    </source>
</evidence>
<keyword evidence="7" id="KW-0804">Transcription</keyword>
<keyword evidence="4" id="KW-0902">Two-component regulatory system</keyword>
<evidence type="ECO:0000256" key="5">
    <source>
        <dbReference type="ARBA" id="ARBA00023015"/>
    </source>
</evidence>
<dbReference type="Pfam" id="PF00072">
    <property type="entry name" value="Response_reg"/>
    <property type="match status" value="1"/>
</dbReference>
<evidence type="ECO:0000256" key="2">
    <source>
        <dbReference type="ARBA" id="ARBA00022490"/>
    </source>
</evidence>
<dbReference type="OrthoDB" id="9802426at2"/>
<evidence type="ECO:0000259" key="9">
    <source>
        <dbReference type="PROSITE" id="PS50110"/>
    </source>
</evidence>
<feature type="domain" description="Response regulatory" evidence="9">
    <location>
        <begin position="6"/>
        <end position="104"/>
    </location>
</feature>
<dbReference type="PANTHER" id="PTHR48111:SF35">
    <property type="entry name" value="TRANSCRIPTIONAL REGULATORY PROTEIN QSEB"/>
    <property type="match status" value="1"/>
</dbReference>
<dbReference type="InterPro" id="IPR039420">
    <property type="entry name" value="WalR-like"/>
</dbReference>
<evidence type="ECO:0000256" key="6">
    <source>
        <dbReference type="ARBA" id="ARBA00023125"/>
    </source>
</evidence>
<keyword evidence="11" id="KW-1185">Reference proteome</keyword>
<dbReference type="Gene3D" id="3.40.50.2300">
    <property type="match status" value="1"/>
</dbReference>
<protein>
    <submittedName>
        <fullName evidence="10">Response regulator</fullName>
    </submittedName>
</protein>
<dbReference type="Proteomes" id="UP000291562">
    <property type="component" value="Chromosome"/>
</dbReference>
<dbReference type="GO" id="GO:0006355">
    <property type="term" value="P:regulation of DNA-templated transcription"/>
    <property type="evidence" value="ECO:0007669"/>
    <property type="project" value="TreeGrafter"/>
</dbReference>
<dbReference type="GO" id="GO:0000976">
    <property type="term" value="F:transcription cis-regulatory region binding"/>
    <property type="evidence" value="ECO:0007669"/>
    <property type="project" value="TreeGrafter"/>
</dbReference>
<evidence type="ECO:0000256" key="8">
    <source>
        <dbReference type="PROSITE-ProRule" id="PRU00169"/>
    </source>
</evidence>